<evidence type="ECO:0000313" key="10">
    <source>
        <dbReference type="Proteomes" id="UP000035763"/>
    </source>
</evidence>
<dbReference type="CDD" id="cd06261">
    <property type="entry name" value="TM_PBP2"/>
    <property type="match status" value="1"/>
</dbReference>
<feature type="transmembrane region" description="Helical" evidence="7">
    <location>
        <begin position="194"/>
        <end position="216"/>
    </location>
</feature>
<comment type="similarity">
    <text evidence="2">Belongs to the binding-protein-dependent transport system permease family. HisMQ subfamily.</text>
</comment>
<dbReference type="AlphaFoldDB" id="W6JUG1"/>
<evidence type="ECO:0000256" key="1">
    <source>
        <dbReference type="ARBA" id="ARBA00004141"/>
    </source>
</evidence>
<accession>W6JUG1</accession>
<dbReference type="OrthoDB" id="3181282at2"/>
<feature type="transmembrane region" description="Helical" evidence="7">
    <location>
        <begin position="18"/>
        <end position="38"/>
    </location>
</feature>
<protein>
    <submittedName>
        <fullName evidence="9">Putative Glutamate transport system permease protein gluC</fullName>
    </submittedName>
</protein>
<feature type="transmembrane region" description="Helical" evidence="7">
    <location>
        <begin position="151"/>
        <end position="174"/>
    </location>
</feature>
<keyword evidence="10" id="KW-1185">Reference proteome</keyword>
<dbReference type="EMBL" id="CAJA01000049">
    <property type="protein sequence ID" value="CCH72181.1"/>
    <property type="molecule type" value="Genomic_DNA"/>
</dbReference>
<name>W6JUG1_9MICO</name>
<dbReference type="InterPro" id="IPR000515">
    <property type="entry name" value="MetI-like"/>
</dbReference>
<keyword evidence="7" id="KW-0813">Transport</keyword>
<dbReference type="InterPro" id="IPR043429">
    <property type="entry name" value="ArtM/GltK/GlnP/TcyL/YhdX-like"/>
</dbReference>
<proteinExistence type="inferred from homology"/>
<dbReference type="GO" id="GO:0006865">
    <property type="term" value="P:amino acid transport"/>
    <property type="evidence" value="ECO:0007669"/>
    <property type="project" value="UniProtKB-KW"/>
</dbReference>
<dbReference type="GO" id="GO:0005886">
    <property type="term" value="C:plasma membrane"/>
    <property type="evidence" value="ECO:0007669"/>
    <property type="project" value="UniProtKB-SubCell"/>
</dbReference>
<evidence type="ECO:0000256" key="5">
    <source>
        <dbReference type="ARBA" id="ARBA00022989"/>
    </source>
</evidence>
<dbReference type="PROSITE" id="PS50928">
    <property type="entry name" value="ABC_TM1"/>
    <property type="match status" value="1"/>
</dbReference>
<dbReference type="PANTHER" id="PTHR30614">
    <property type="entry name" value="MEMBRANE COMPONENT OF AMINO ACID ABC TRANSPORTER"/>
    <property type="match status" value="1"/>
</dbReference>
<evidence type="ECO:0000256" key="2">
    <source>
        <dbReference type="ARBA" id="ARBA00010072"/>
    </source>
</evidence>
<evidence type="ECO:0000256" key="6">
    <source>
        <dbReference type="ARBA" id="ARBA00023136"/>
    </source>
</evidence>
<dbReference type="InterPro" id="IPR035906">
    <property type="entry name" value="MetI-like_sf"/>
</dbReference>
<sequence>MDELFDQFDIWSAFGQTIYLAFFSALGALILGTVLAVMRVGPVGIFNRAGAAYVNLVRNTPLTLIVTFCLLALHYQLKINLAPATSSTSIVDNGVRWAIVGLIVYHAAFVCEALRSGINTVPPGQAEAARSIGLGFGQSLRYVVLPQAFRGAIAPLASVLIALIKNTTVAYAIGVAETAAFMRDALEFRPDLSLMIFLLVAGFFVLLTMPLGILLTNLSQRMAVKR</sequence>
<evidence type="ECO:0000256" key="4">
    <source>
        <dbReference type="ARBA" id="ARBA00022970"/>
    </source>
</evidence>
<feature type="domain" description="ABC transmembrane type-1" evidence="8">
    <location>
        <begin position="14"/>
        <end position="215"/>
    </location>
</feature>
<dbReference type="RefSeq" id="WP_048697339.1">
    <property type="nucleotide sequence ID" value="NZ_HG764815.1"/>
</dbReference>
<reference evidence="9 10" key="1">
    <citation type="journal article" date="2013" name="ISME J.">
        <title>A metabolic model for members of the genus Tetrasphaera involved in enhanced biological phosphorus removal.</title>
        <authorList>
            <person name="Kristiansen R."/>
            <person name="Nguyen H.T.T."/>
            <person name="Saunders A.M."/>
            <person name="Nielsen J.L."/>
            <person name="Wimmer R."/>
            <person name="Le V.Q."/>
            <person name="McIlroy S.J."/>
            <person name="Petrovski S."/>
            <person name="Seviour R.J."/>
            <person name="Calteau A."/>
            <person name="Nielsen K.L."/>
            <person name="Nielsen P.H."/>
        </authorList>
    </citation>
    <scope>NUCLEOTIDE SEQUENCE [LARGE SCALE GENOMIC DNA]</scope>
    <source>
        <strain evidence="9 10">Ben110</strain>
    </source>
</reference>
<evidence type="ECO:0000259" key="8">
    <source>
        <dbReference type="PROSITE" id="PS50928"/>
    </source>
</evidence>
<dbReference type="Pfam" id="PF00528">
    <property type="entry name" value="BPD_transp_1"/>
    <property type="match status" value="1"/>
</dbReference>
<organism evidence="9 10">
    <name type="scientific">Nostocoides australiense Ben110</name>
    <dbReference type="NCBI Taxonomy" id="1193182"/>
    <lineage>
        <taxon>Bacteria</taxon>
        <taxon>Bacillati</taxon>
        <taxon>Actinomycetota</taxon>
        <taxon>Actinomycetes</taxon>
        <taxon>Micrococcales</taxon>
        <taxon>Intrasporangiaceae</taxon>
        <taxon>Nostocoides</taxon>
    </lineage>
</organism>
<evidence type="ECO:0000256" key="7">
    <source>
        <dbReference type="RuleBase" id="RU363032"/>
    </source>
</evidence>
<dbReference type="GO" id="GO:0055085">
    <property type="term" value="P:transmembrane transport"/>
    <property type="evidence" value="ECO:0007669"/>
    <property type="project" value="InterPro"/>
</dbReference>
<keyword evidence="6 7" id="KW-0472">Membrane</keyword>
<dbReference type="Gene3D" id="1.10.3720.10">
    <property type="entry name" value="MetI-like"/>
    <property type="match status" value="1"/>
</dbReference>
<dbReference type="Proteomes" id="UP000035763">
    <property type="component" value="Unassembled WGS sequence"/>
</dbReference>
<gene>
    <name evidence="9" type="ORF">BN11_1420007</name>
</gene>
<keyword evidence="4" id="KW-0029">Amino-acid transport</keyword>
<dbReference type="STRING" id="1193182.BN11_1420007"/>
<keyword evidence="5 7" id="KW-1133">Transmembrane helix</keyword>
<evidence type="ECO:0000256" key="3">
    <source>
        <dbReference type="ARBA" id="ARBA00022692"/>
    </source>
</evidence>
<dbReference type="SUPFAM" id="SSF161098">
    <property type="entry name" value="MetI-like"/>
    <property type="match status" value="1"/>
</dbReference>
<evidence type="ECO:0000313" key="9">
    <source>
        <dbReference type="EMBL" id="CCH72181.1"/>
    </source>
</evidence>
<dbReference type="PANTHER" id="PTHR30614:SF37">
    <property type="entry name" value="AMINO-ACID ABC TRANSPORTER PERMEASE PROTEIN YHDX-RELATED"/>
    <property type="match status" value="1"/>
</dbReference>
<keyword evidence="3 7" id="KW-0812">Transmembrane</keyword>
<comment type="subcellular location">
    <subcellularLocation>
        <location evidence="7">Cell membrane</location>
        <topology evidence="7">Multi-pass membrane protein</topology>
    </subcellularLocation>
    <subcellularLocation>
        <location evidence="1">Membrane</location>
        <topology evidence="1">Multi-pass membrane protein</topology>
    </subcellularLocation>
</comment>
<comment type="caution">
    <text evidence="9">The sequence shown here is derived from an EMBL/GenBank/DDBJ whole genome shotgun (WGS) entry which is preliminary data.</text>
</comment>